<feature type="region of interest" description="Disordered" evidence="1">
    <location>
        <begin position="114"/>
        <end position="157"/>
    </location>
</feature>
<feature type="compositionally biased region" description="Acidic residues" evidence="1">
    <location>
        <begin position="123"/>
        <end position="135"/>
    </location>
</feature>
<dbReference type="KEGG" id="ela:UCREL1_645"/>
<gene>
    <name evidence="2" type="ORF">UCREL1_645</name>
</gene>
<keyword evidence="3" id="KW-1185">Reference proteome</keyword>
<proteinExistence type="predicted"/>
<evidence type="ECO:0000256" key="1">
    <source>
        <dbReference type="SAM" id="MobiDB-lite"/>
    </source>
</evidence>
<dbReference type="EMBL" id="KB705478">
    <property type="protein sequence ID" value="EMR72294.1"/>
    <property type="molecule type" value="Genomic_DNA"/>
</dbReference>
<protein>
    <submittedName>
        <fullName evidence="2">Uncharacterized protein</fullName>
    </submittedName>
</protein>
<dbReference type="Proteomes" id="UP000012174">
    <property type="component" value="Unassembled WGS sequence"/>
</dbReference>
<dbReference type="OMA" id="PGEVWCN"/>
<feature type="compositionally biased region" description="Low complexity" evidence="1">
    <location>
        <begin position="136"/>
        <end position="149"/>
    </location>
</feature>
<dbReference type="AlphaFoldDB" id="M7T071"/>
<dbReference type="STRING" id="1287681.M7T071"/>
<organism evidence="2 3">
    <name type="scientific">Eutypa lata (strain UCR-EL1)</name>
    <name type="common">Grapevine dieback disease fungus</name>
    <name type="synonym">Eutypa armeniacae</name>
    <dbReference type="NCBI Taxonomy" id="1287681"/>
    <lineage>
        <taxon>Eukaryota</taxon>
        <taxon>Fungi</taxon>
        <taxon>Dikarya</taxon>
        <taxon>Ascomycota</taxon>
        <taxon>Pezizomycotina</taxon>
        <taxon>Sordariomycetes</taxon>
        <taxon>Xylariomycetidae</taxon>
        <taxon>Xylariales</taxon>
        <taxon>Diatrypaceae</taxon>
        <taxon>Eutypa</taxon>
    </lineage>
</organism>
<dbReference type="OrthoDB" id="3520229at2759"/>
<evidence type="ECO:0000313" key="2">
    <source>
        <dbReference type="EMBL" id="EMR72294.1"/>
    </source>
</evidence>
<accession>M7T071</accession>
<reference evidence="3" key="1">
    <citation type="journal article" date="2013" name="Genome Announc.">
        <title>Draft genome sequence of the grapevine dieback fungus Eutypa lata UCR-EL1.</title>
        <authorList>
            <person name="Blanco-Ulate B."/>
            <person name="Rolshausen P.E."/>
            <person name="Cantu D."/>
        </authorList>
    </citation>
    <scope>NUCLEOTIDE SEQUENCE [LARGE SCALE GENOMIC DNA]</scope>
    <source>
        <strain evidence="3">UCR-EL1</strain>
    </source>
</reference>
<dbReference type="eggNOG" id="ENOG502SUQ0">
    <property type="taxonomic scope" value="Eukaryota"/>
</dbReference>
<dbReference type="HOGENOM" id="CLU_108553_1_0_1"/>
<sequence>MSSTSTTPAQASSTSAPCGTWTFDIPVSQPACGMAFGGNHTDVLSACCGDADVVSYRNDCGVYCLAVDQTVDDLTSCLYDHGAPWGDVFCSAAGNATATDTGATPAATASASVVASAGSSSSDADDDNDGDDSNDSGDSTSGGDAPDGSEGAAPGLNPEFASAKAGLVIGALLFSATAFGAFQL</sequence>
<name>M7T071_EUTLA</name>
<evidence type="ECO:0000313" key="3">
    <source>
        <dbReference type="Proteomes" id="UP000012174"/>
    </source>
</evidence>